<feature type="transmembrane region" description="Helical" evidence="2">
    <location>
        <begin position="144"/>
        <end position="166"/>
    </location>
</feature>
<dbReference type="AlphaFoldDB" id="A0A5B0B930"/>
<name>A0A5B0B930_9ACTN</name>
<sequence>MTQGAPSPPGARLAAVLQELRQRTGLSLAQLAQATTFSKSSWERYLNGKGLPPRSAVEELCRLAGESADRPLALLDIARAHRTTGRTTRGTHRTPQDGTGPEETAPGGTDADEKAPDDTGPGEVVPAGTGAIPTPARPVAHRRVVFLTALASVCALVLGALVLVNLPPSHREEAVSASPTSPASSPATGPFCRHTACQDEDPVAMKCGAEPLTLAEHETATGAWVQIRYSQECGTSWVRMWGAAVGDRVDTVTGGRGGARHGARVTSRDEADTYVHTLMSVVDPGTPVRACFRPAAGGAEECFGTRPDQAALTGPTVSTIPTVP</sequence>
<proteinExistence type="predicted"/>
<feature type="compositionally biased region" description="Basic residues" evidence="1">
    <location>
        <begin position="80"/>
        <end position="92"/>
    </location>
</feature>
<keyword evidence="5" id="KW-1185">Reference proteome</keyword>
<keyword evidence="2" id="KW-1133">Transmembrane helix</keyword>
<accession>A0A5B0B930</accession>
<dbReference type="Pfam" id="PF13560">
    <property type="entry name" value="HTH_31"/>
    <property type="match status" value="1"/>
</dbReference>
<dbReference type="CDD" id="cd00093">
    <property type="entry name" value="HTH_XRE"/>
    <property type="match status" value="1"/>
</dbReference>
<dbReference type="InterPro" id="IPR010982">
    <property type="entry name" value="Lambda_DNA-bd_dom_sf"/>
</dbReference>
<dbReference type="Pfam" id="PF10901">
    <property type="entry name" value="DUF2690"/>
    <property type="match status" value="1"/>
</dbReference>
<feature type="region of interest" description="Disordered" evidence="1">
    <location>
        <begin position="80"/>
        <end position="124"/>
    </location>
</feature>
<evidence type="ECO:0000313" key="5">
    <source>
        <dbReference type="Proteomes" id="UP000324965"/>
    </source>
</evidence>
<keyword evidence="2" id="KW-0472">Membrane</keyword>
<reference evidence="4 5" key="1">
    <citation type="submission" date="2019-05" db="EMBL/GenBank/DDBJ databases">
        <authorList>
            <person name="Hariharan J."/>
            <person name="Choudoir M.J."/>
            <person name="Diebold P."/>
            <person name="Panke-Buisse K."/>
            <person name="Buckley D.H."/>
        </authorList>
    </citation>
    <scope>NUCLEOTIDE SEQUENCE [LARGE SCALE GENOMIC DNA]</scope>
    <source>
        <strain evidence="4 5">SUN51</strain>
    </source>
</reference>
<dbReference type="InterPro" id="IPR021224">
    <property type="entry name" value="DUF2690"/>
</dbReference>
<organism evidence="4 5">
    <name type="scientific">Streptomyces apricus</name>
    <dbReference type="NCBI Taxonomy" id="1828112"/>
    <lineage>
        <taxon>Bacteria</taxon>
        <taxon>Bacillati</taxon>
        <taxon>Actinomycetota</taxon>
        <taxon>Actinomycetes</taxon>
        <taxon>Kitasatosporales</taxon>
        <taxon>Streptomycetaceae</taxon>
        <taxon>Streptomyces</taxon>
    </lineage>
</organism>
<comment type="caution">
    <text evidence="4">The sequence shown here is derived from an EMBL/GenBank/DDBJ whole genome shotgun (WGS) entry which is preliminary data.</text>
</comment>
<dbReference type="SMART" id="SM00530">
    <property type="entry name" value="HTH_XRE"/>
    <property type="match status" value="1"/>
</dbReference>
<protein>
    <submittedName>
        <fullName evidence="4">Helix-turn-helix domain-containing protein</fullName>
    </submittedName>
</protein>
<dbReference type="Proteomes" id="UP000324965">
    <property type="component" value="Unassembled WGS sequence"/>
</dbReference>
<dbReference type="EMBL" id="VDFC01000038">
    <property type="protein sequence ID" value="KAA0938748.1"/>
    <property type="molecule type" value="Genomic_DNA"/>
</dbReference>
<dbReference type="Gene3D" id="1.10.260.40">
    <property type="entry name" value="lambda repressor-like DNA-binding domains"/>
    <property type="match status" value="1"/>
</dbReference>
<dbReference type="InterPro" id="IPR001387">
    <property type="entry name" value="Cro/C1-type_HTH"/>
</dbReference>
<evidence type="ECO:0000259" key="3">
    <source>
        <dbReference type="SMART" id="SM00530"/>
    </source>
</evidence>
<evidence type="ECO:0000256" key="1">
    <source>
        <dbReference type="SAM" id="MobiDB-lite"/>
    </source>
</evidence>
<keyword evidence="2" id="KW-0812">Transmembrane</keyword>
<dbReference type="SUPFAM" id="SSF47413">
    <property type="entry name" value="lambda repressor-like DNA-binding domains"/>
    <property type="match status" value="1"/>
</dbReference>
<dbReference type="OrthoDB" id="3386996at2"/>
<evidence type="ECO:0000313" key="4">
    <source>
        <dbReference type="EMBL" id="KAA0938748.1"/>
    </source>
</evidence>
<feature type="compositionally biased region" description="Low complexity" evidence="1">
    <location>
        <begin position="98"/>
        <end position="109"/>
    </location>
</feature>
<dbReference type="GO" id="GO:0003677">
    <property type="term" value="F:DNA binding"/>
    <property type="evidence" value="ECO:0007669"/>
    <property type="project" value="InterPro"/>
</dbReference>
<evidence type="ECO:0000256" key="2">
    <source>
        <dbReference type="SAM" id="Phobius"/>
    </source>
</evidence>
<gene>
    <name evidence="4" type="ORF">FGF04_12670</name>
</gene>
<dbReference type="RefSeq" id="WP_149511415.1">
    <property type="nucleotide sequence ID" value="NZ_VDFC01000038.1"/>
</dbReference>
<feature type="domain" description="HTH cro/C1-type" evidence="3">
    <location>
        <begin position="16"/>
        <end position="71"/>
    </location>
</feature>